<evidence type="ECO:0000256" key="1">
    <source>
        <dbReference type="SAM" id="Phobius"/>
    </source>
</evidence>
<organism evidence="2 3">
    <name type="scientific">Stentor coeruleus</name>
    <dbReference type="NCBI Taxonomy" id="5963"/>
    <lineage>
        <taxon>Eukaryota</taxon>
        <taxon>Sar</taxon>
        <taxon>Alveolata</taxon>
        <taxon>Ciliophora</taxon>
        <taxon>Postciliodesmatophora</taxon>
        <taxon>Heterotrichea</taxon>
        <taxon>Heterotrichida</taxon>
        <taxon>Stentoridae</taxon>
        <taxon>Stentor</taxon>
    </lineage>
</organism>
<keyword evidence="3" id="KW-1185">Reference proteome</keyword>
<dbReference type="EMBL" id="MPUH01000800">
    <property type="protein sequence ID" value="OMJ73728.1"/>
    <property type="molecule type" value="Genomic_DNA"/>
</dbReference>
<evidence type="ECO:0000313" key="3">
    <source>
        <dbReference type="Proteomes" id="UP000187209"/>
    </source>
</evidence>
<keyword evidence="1" id="KW-0472">Membrane</keyword>
<sequence>MNCKWIIAFIFLGLAWFVFQVVQFLGLTKELKIHGIEKCRKINIENPAEDIIAYKNLAIGATSDIINLFLKHNSLPLVTPGYLFAVDPAKNLYYRIKTYNFNTQYAFNPHGITIFNDKLYVLSHSFNKGGERIFVFSLSFTTEIEAEFVKSIEIDQNHGLYNSLIFVDEEQFFLTQWSAFADPPEGRDFSFSSEIKRIWGIFSPSGTVKRCKVDGEKANCQEIMKGYMPNGIEIIGNKMFIAESIEKKVKVYEIKENFDLEFKDEVQLEYSPDNLRAYNGDIYTTGNFRSVDIITLTDALNSNKPLPMIPGIAGRIYLKGTKWVTQNLLTEDILSFPTSCIITNNTFLLTGIIENHILACTLDS</sequence>
<dbReference type="AlphaFoldDB" id="A0A1R2BAC6"/>
<keyword evidence="1" id="KW-1133">Transmembrane helix</keyword>
<comment type="caution">
    <text evidence="2">The sequence shown here is derived from an EMBL/GenBank/DDBJ whole genome shotgun (WGS) entry which is preliminary data.</text>
</comment>
<evidence type="ECO:0008006" key="4">
    <source>
        <dbReference type="Google" id="ProtNLM"/>
    </source>
</evidence>
<feature type="transmembrane region" description="Helical" evidence="1">
    <location>
        <begin position="6"/>
        <end position="28"/>
    </location>
</feature>
<keyword evidence="1" id="KW-0812">Transmembrane</keyword>
<dbReference type="PANTHER" id="PTHR11799">
    <property type="entry name" value="PARAOXONASE"/>
    <property type="match status" value="1"/>
</dbReference>
<gene>
    <name evidence="2" type="ORF">SteCoe_27519</name>
</gene>
<dbReference type="OrthoDB" id="432162at2759"/>
<dbReference type="PANTHER" id="PTHR11799:SF12">
    <property type="entry name" value="PARAOXONASE-RELATED"/>
    <property type="match status" value="1"/>
</dbReference>
<protein>
    <recommendedName>
        <fullName evidence="4">SMP-30/Gluconolactonase/LRE-like region domain-containing protein</fullName>
    </recommendedName>
</protein>
<accession>A0A1R2BAC6</accession>
<dbReference type="SUPFAM" id="SSF63829">
    <property type="entry name" value="Calcium-dependent phosphotriesterase"/>
    <property type="match status" value="1"/>
</dbReference>
<dbReference type="Gene3D" id="2.120.10.30">
    <property type="entry name" value="TolB, C-terminal domain"/>
    <property type="match status" value="1"/>
</dbReference>
<proteinExistence type="predicted"/>
<dbReference type="InterPro" id="IPR051288">
    <property type="entry name" value="Serum_paraoxonase/arylesterase"/>
</dbReference>
<name>A0A1R2BAC6_9CILI</name>
<dbReference type="Proteomes" id="UP000187209">
    <property type="component" value="Unassembled WGS sequence"/>
</dbReference>
<reference evidence="2 3" key="1">
    <citation type="submission" date="2016-11" db="EMBL/GenBank/DDBJ databases">
        <title>The macronuclear genome of Stentor coeruleus: a giant cell with tiny introns.</title>
        <authorList>
            <person name="Slabodnick M."/>
            <person name="Ruby J.G."/>
            <person name="Reiff S.B."/>
            <person name="Swart E.C."/>
            <person name="Gosai S."/>
            <person name="Prabakaran S."/>
            <person name="Witkowska E."/>
            <person name="Larue G.E."/>
            <person name="Fisher S."/>
            <person name="Freeman R.M."/>
            <person name="Gunawardena J."/>
            <person name="Chu W."/>
            <person name="Stover N.A."/>
            <person name="Gregory B.D."/>
            <person name="Nowacki M."/>
            <person name="Derisi J."/>
            <person name="Roy S.W."/>
            <person name="Marshall W.F."/>
            <person name="Sood P."/>
        </authorList>
    </citation>
    <scope>NUCLEOTIDE SEQUENCE [LARGE SCALE GENOMIC DNA]</scope>
    <source>
        <strain evidence="2">WM001</strain>
    </source>
</reference>
<evidence type="ECO:0000313" key="2">
    <source>
        <dbReference type="EMBL" id="OMJ73728.1"/>
    </source>
</evidence>
<dbReference type="InterPro" id="IPR011042">
    <property type="entry name" value="6-blade_b-propeller_TolB-like"/>
</dbReference>